<feature type="transmembrane region" description="Helical" evidence="8">
    <location>
        <begin position="628"/>
        <end position="648"/>
    </location>
</feature>
<reference evidence="10" key="1">
    <citation type="submission" date="2021-01" db="EMBL/GenBank/DDBJ databases">
        <authorList>
            <person name="Corre E."/>
            <person name="Pelletier E."/>
            <person name="Niang G."/>
            <person name="Scheremetjew M."/>
            <person name="Finn R."/>
            <person name="Kale V."/>
            <person name="Holt S."/>
            <person name="Cochrane G."/>
            <person name="Meng A."/>
            <person name="Brown T."/>
            <person name="Cohen L."/>
        </authorList>
    </citation>
    <scope>NUCLEOTIDE SEQUENCE</scope>
    <source>
        <strain evidence="10">GSO104</strain>
    </source>
</reference>
<evidence type="ECO:0000256" key="1">
    <source>
        <dbReference type="ARBA" id="ARBA00001966"/>
    </source>
</evidence>
<feature type="region of interest" description="Disordered" evidence="7">
    <location>
        <begin position="431"/>
        <end position="451"/>
    </location>
</feature>
<dbReference type="InterPro" id="IPR040072">
    <property type="entry name" value="Methyltransferase_A"/>
</dbReference>
<feature type="region of interest" description="Disordered" evidence="7">
    <location>
        <begin position="563"/>
        <end position="618"/>
    </location>
</feature>
<evidence type="ECO:0000256" key="2">
    <source>
        <dbReference type="ARBA" id="ARBA00022485"/>
    </source>
</evidence>
<keyword evidence="4" id="KW-0479">Metal-binding</keyword>
<sequence>MSKAPKIKRHRDKLSPKPILDRTLLLAALEERNIQLKDGQLDTFYQLLHRQHYPSLPEFVEAYYRNQDKEQDEEKSKKKKQQEENGEGEEKKEEMQYLPLKNKIAVNKNVRQLPKSFLSFLASPSSDFVTLTTQIQSAHTSIDATTTKLAVQLQDGHTIESVIMRHVSPEGSRATLCVSSQVGCAMGCTFCATGTMGIRGNLWSGEILEQLVHAGKILAKEATSTEVKLQVKSSNEGKVRDKTRKTTQKKNNKEQQLSLIRNIVFMGMGEPLNNYNNVLLACQAMLNRKFWNLSAKHVTVSTVGVIPKMRKLTQDLPQVSLALSLHAPNQPMRTEIVPTAKQYPIEELVQALDDHMMALTKQQILNSRNGSNSKPKKQKKKKKKDRFVDAIEEEENKNLLSIQEKRRASEAAKAKLFETIDSKIMVPFTNKKNREEEDKKEENMEFNEEQRKAASKRKRAMIEYVMLKGPTSTIECAHQLGKLCENRHLIVNLIPYNQTDVKDKLSCPSEEHMRTFQSIVTSYGVFCFIRRTMGADIAGACGQLVKKDEDKKLMNKEVDIEDGPFASKKSSPLEHGHNVVKRSNSKSATSSDDEVDSKAVTASRAITNDEEENDDADVHDMEKWIRPLAIATGVAATCFIVSSVLLVLKRSNGRRR</sequence>
<keyword evidence="6" id="KW-0411">Iron-sulfur</keyword>
<evidence type="ECO:0000313" key="10">
    <source>
        <dbReference type="EMBL" id="CAE4595042.1"/>
    </source>
</evidence>
<feature type="compositionally biased region" description="Basic and acidic residues" evidence="7">
    <location>
        <begin position="432"/>
        <end position="451"/>
    </location>
</feature>
<dbReference type="InterPro" id="IPR013785">
    <property type="entry name" value="Aldolase_TIM"/>
</dbReference>
<comment type="cofactor">
    <cofactor evidence="1">
        <name>[4Fe-4S] cluster</name>
        <dbReference type="ChEBI" id="CHEBI:49883"/>
    </cofactor>
</comment>
<feature type="domain" description="Radical SAM core" evidence="9">
    <location>
        <begin position="170"/>
        <end position="457"/>
    </location>
</feature>
<feature type="compositionally biased region" description="Basic residues" evidence="7">
    <location>
        <begin position="241"/>
        <end position="250"/>
    </location>
</feature>
<dbReference type="PANTHER" id="PTHR30544:SF8">
    <property type="entry name" value="RADICAL SAM SUPERFAMILY PROTEIN"/>
    <property type="match status" value="1"/>
</dbReference>
<dbReference type="AlphaFoldDB" id="A0A7S4V801"/>
<dbReference type="PANTHER" id="PTHR30544">
    <property type="entry name" value="23S RRNA METHYLTRANSFERASE"/>
    <property type="match status" value="1"/>
</dbReference>
<keyword evidence="2" id="KW-0004">4Fe-4S</keyword>
<feature type="compositionally biased region" description="Basic and acidic residues" evidence="7">
    <location>
        <begin position="67"/>
        <end position="76"/>
    </location>
</feature>
<evidence type="ECO:0000259" key="9">
    <source>
        <dbReference type="PROSITE" id="PS51918"/>
    </source>
</evidence>
<keyword evidence="5" id="KW-0408">Iron</keyword>
<accession>A0A7S4V801</accession>
<dbReference type="InterPro" id="IPR007197">
    <property type="entry name" value="rSAM"/>
</dbReference>
<dbReference type="Pfam" id="PF04055">
    <property type="entry name" value="Radical_SAM"/>
    <property type="match status" value="1"/>
</dbReference>
<keyword evidence="8" id="KW-1133">Transmembrane helix</keyword>
<evidence type="ECO:0000256" key="5">
    <source>
        <dbReference type="ARBA" id="ARBA00023004"/>
    </source>
</evidence>
<dbReference type="SFLD" id="SFLDS00029">
    <property type="entry name" value="Radical_SAM"/>
    <property type="match status" value="1"/>
</dbReference>
<feature type="region of interest" description="Disordered" evidence="7">
    <location>
        <begin position="364"/>
        <end position="386"/>
    </location>
</feature>
<evidence type="ECO:0000256" key="7">
    <source>
        <dbReference type="SAM" id="MobiDB-lite"/>
    </source>
</evidence>
<feature type="region of interest" description="Disordered" evidence="7">
    <location>
        <begin position="229"/>
        <end position="253"/>
    </location>
</feature>
<feature type="region of interest" description="Disordered" evidence="7">
    <location>
        <begin position="67"/>
        <end position="94"/>
    </location>
</feature>
<dbReference type="GO" id="GO:0046872">
    <property type="term" value="F:metal ion binding"/>
    <property type="evidence" value="ECO:0007669"/>
    <property type="project" value="UniProtKB-KW"/>
</dbReference>
<name>A0A7S4V801_9STRA</name>
<dbReference type="GO" id="GO:0051539">
    <property type="term" value="F:4 iron, 4 sulfur cluster binding"/>
    <property type="evidence" value="ECO:0007669"/>
    <property type="project" value="UniProtKB-KW"/>
</dbReference>
<dbReference type="GO" id="GO:0030488">
    <property type="term" value="P:tRNA methylation"/>
    <property type="evidence" value="ECO:0007669"/>
    <property type="project" value="TreeGrafter"/>
</dbReference>
<dbReference type="PROSITE" id="PS51918">
    <property type="entry name" value="RADICAL_SAM"/>
    <property type="match status" value="1"/>
</dbReference>
<evidence type="ECO:0000256" key="8">
    <source>
        <dbReference type="SAM" id="Phobius"/>
    </source>
</evidence>
<dbReference type="EMBL" id="HBNS01010555">
    <property type="protein sequence ID" value="CAE4595042.1"/>
    <property type="molecule type" value="Transcribed_RNA"/>
</dbReference>
<dbReference type="Gene3D" id="3.20.20.70">
    <property type="entry name" value="Aldolase class I"/>
    <property type="match status" value="2"/>
</dbReference>
<dbReference type="GO" id="GO:0003824">
    <property type="term" value="F:catalytic activity"/>
    <property type="evidence" value="ECO:0007669"/>
    <property type="project" value="InterPro"/>
</dbReference>
<keyword evidence="8" id="KW-0812">Transmembrane</keyword>
<proteinExistence type="predicted"/>
<organism evidence="10">
    <name type="scientific">Ditylum brightwellii</name>
    <dbReference type="NCBI Taxonomy" id="49249"/>
    <lineage>
        <taxon>Eukaryota</taxon>
        <taxon>Sar</taxon>
        <taxon>Stramenopiles</taxon>
        <taxon>Ochrophyta</taxon>
        <taxon>Bacillariophyta</taxon>
        <taxon>Mediophyceae</taxon>
        <taxon>Lithodesmiophycidae</taxon>
        <taxon>Lithodesmiales</taxon>
        <taxon>Lithodesmiaceae</taxon>
        <taxon>Ditylum</taxon>
    </lineage>
</organism>
<keyword evidence="8" id="KW-0472">Membrane</keyword>
<feature type="compositionally biased region" description="Polar residues" evidence="7">
    <location>
        <begin position="364"/>
        <end position="373"/>
    </location>
</feature>
<evidence type="ECO:0000256" key="3">
    <source>
        <dbReference type="ARBA" id="ARBA00022691"/>
    </source>
</evidence>
<protein>
    <recommendedName>
        <fullName evidence="9">Radical SAM core domain-containing protein</fullName>
    </recommendedName>
</protein>
<gene>
    <name evidence="10" type="ORF">DBRI00130_LOCUS8523</name>
</gene>
<keyword evidence="3" id="KW-0949">S-adenosyl-L-methionine</keyword>
<evidence type="ECO:0000256" key="6">
    <source>
        <dbReference type="ARBA" id="ARBA00023014"/>
    </source>
</evidence>
<dbReference type="GO" id="GO:0070475">
    <property type="term" value="P:rRNA base methylation"/>
    <property type="evidence" value="ECO:0007669"/>
    <property type="project" value="TreeGrafter"/>
</dbReference>
<feature type="compositionally biased region" description="Basic residues" evidence="7">
    <location>
        <begin position="374"/>
        <end position="385"/>
    </location>
</feature>
<evidence type="ECO:0000256" key="4">
    <source>
        <dbReference type="ARBA" id="ARBA00022723"/>
    </source>
</evidence>